<evidence type="ECO:0000256" key="2">
    <source>
        <dbReference type="ARBA" id="ARBA00023315"/>
    </source>
</evidence>
<protein>
    <submittedName>
        <fullName evidence="4">GCN5 family acetyltransferase</fullName>
    </submittedName>
</protein>
<sequence length="193" mass="20109">MGFGMLMGEDRRNRAGFSCVGSLGAMSAFHIRAEQSHDISAIHDVTEAAFTGIEHSDGTEQDLVDKLRAAKALSLSLVAEADGEVIGHIAASEVLIGGGAQGWFGIGPVSVRPDKQQQGVGIALMGSALDQLRAEGAGGVVLLGDPGYYRRFGFEVVPGLVYPDAPAEFFMAVCLNAPAFPQGVVEYHSAFGG</sequence>
<name>A0A0F6WQI5_9CORY</name>
<dbReference type="PANTHER" id="PTHR43877:SF1">
    <property type="entry name" value="ACETYLTRANSFERASE"/>
    <property type="match status" value="1"/>
</dbReference>
<evidence type="ECO:0000256" key="1">
    <source>
        <dbReference type="ARBA" id="ARBA00022679"/>
    </source>
</evidence>
<dbReference type="HOGENOM" id="CLU_081840_2_0_11"/>
<dbReference type="Pfam" id="PF13527">
    <property type="entry name" value="Acetyltransf_9"/>
    <property type="match status" value="1"/>
</dbReference>
<keyword evidence="2" id="KW-0012">Acyltransferase</keyword>
<evidence type="ECO:0000313" key="4">
    <source>
        <dbReference type="EMBL" id="AKF27255.1"/>
    </source>
</evidence>
<dbReference type="InterPro" id="IPR000182">
    <property type="entry name" value="GNAT_dom"/>
</dbReference>
<organism evidence="4 5">
    <name type="scientific">[Brevibacterium] flavum</name>
    <dbReference type="NCBI Taxonomy" id="92706"/>
    <lineage>
        <taxon>Bacteria</taxon>
        <taxon>Bacillati</taxon>
        <taxon>Actinomycetota</taxon>
        <taxon>Actinomycetes</taxon>
        <taxon>Mycobacteriales</taxon>
        <taxon>Corynebacteriaceae</taxon>
        <taxon>Corynebacterium</taxon>
    </lineage>
</organism>
<evidence type="ECO:0000313" key="5">
    <source>
        <dbReference type="Proteomes" id="UP000034037"/>
    </source>
</evidence>
<accession>A0A0F6WQI5</accession>
<keyword evidence="5" id="KW-1185">Reference proteome</keyword>
<dbReference type="PROSITE" id="PS51186">
    <property type="entry name" value="GNAT"/>
    <property type="match status" value="1"/>
</dbReference>
<dbReference type="EMBL" id="CP011309">
    <property type="protein sequence ID" value="AKF27255.1"/>
    <property type="molecule type" value="Genomic_DNA"/>
</dbReference>
<dbReference type="InterPro" id="IPR016181">
    <property type="entry name" value="Acyl_CoA_acyltransferase"/>
</dbReference>
<reference evidence="4 5" key="1">
    <citation type="submission" date="2015-04" db="EMBL/GenBank/DDBJ databases">
        <title>Complete Genome Sequence of Brevibacterium flavum ATCC 15168.</title>
        <authorList>
            <person name="Ahn J."/>
            <person name="Park G."/>
            <person name="Jeon W."/>
            <person name="Jang Y."/>
            <person name="Jang M."/>
            <person name="Lee H."/>
            <person name="Lee H."/>
        </authorList>
    </citation>
    <scope>NUCLEOTIDE SEQUENCE [LARGE SCALE GENOMIC DNA]</scope>
    <source>
        <strain evidence="4 5">ATCC 15168</strain>
    </source>
</reference>
<dbReference type="PANTHER" id="PTHR43877">
    <property type="entry name" value="AMINOALKYLPHOSPHONATE N-ACETYLTRANSFERASE-RELATED-RELATED"/>
    <property type="match status" value="1"/>
</dbReference>
<dbReference type="AlphaFoldDB" id="A0A0F6WQI5"/>
<gene>
    <name evidence="4" type="ORF">YH66_06630</name>
</gene>
<dbReference type="CDD" id="cd04301">
    <property type="entry name" value="NAT_SF"/>
    <property type="match status" value="1"/>
</dbReference>
<dbReference type="GO" id="GO:0016747">
    <property type="term" value="F:acyltransferase activity, transferring groups other than amino-acyl groups"/>
    <property type="evidence" value="ECO:0007669"/>
    <property type="project" value="InterPro"/>
</dbReference>
<dbReference type="Proteomes" id="UP000034037">
    <property type="component" value="Chromosome"/>
</dbReference>
<proteinExistence type="predicted"/>
<dbReference type="Gene3D" id="3.40.630.30">
    <property type="match status" value="1"/>
</dbReference>
<evidence type="ECO:0000259" key="3">
    <source>
        <dbReference type="PROSITE" id="PS51186"/>
    </source>
</evidence>
<feature type="domain" description="N-acetyltransferase" evidence="3">
    <location>
        <begin position="29"/>
        <end position="176"/>
    </location>
</feature>
<keyword evidence="1 4" id="KW-0808">Transferase</keyword>
<dbReference type="SUPFAM" id="SSF55729">
    <property type="entry name" value="Acyl-CoA N-acyltransferases (Nat)"/>
    <property type="match status" value="1"/>
</dbReference>
<dbReference type="InterPro" id="IPR050832">
    <property type="entry name" value="Bact_Acetyltransf"/>
</dbReference>